<dbReference type="Gene3D" id="3.50.50.60">
    <property type="entry name" value="FAD/NAD(P)-binding domain"/>
    <property type="match status" value="2"/>
</dbReference>
<evidence type="ECO:0000259" key="7">
    <source>
        <dbReference type="Pfam" id="PF07992"/>
    </source>
</evidence>
<accession>A0A2X1CGQ7</accession>
<feature type="binding site" evidence="4">
    <location>
        <begin position="172"/>
        <end position="179"/>
    </location>
    <ligand>
        <name>NAD(+)</name>
        <dbReference type="ChEBI" id="CHEBI:57540"/>
    </ligand>
</feature>
<evidence type="ECO:0000259" key="6">
    <source>
        <dbReference type="Pfam" id="PF02852"/>
    </source>
</evidence>
<proteinExistence type="inferred from homology"/>
<feature type="domain" description="Pyridine nucleotide-disulphide oxidoreductase dimerisation" evidence="6">
    <location>
        <begin position="339"/>
        <end position="442"/>
    </location>
</feature>
<dbReference type="PANTHER" id="PTHR43014:SF5">
    <property type="entry name" value="GLUTATHIONE REDUCTASE (NADPH)"/>
    <property type="match status" value="1"/>
</dbReference>
<dbReference type="InterPro" id="IPR004099">
    <property type="entry name" value="Pyr_nucl-diS_OxRdtase_dimer"/>
</dbReference>
<dbReference type="PRINTS" id="PR00368">
    <property type="entry name" value="FADPNR"/>
</dbReference>
<dbReference type="SUPFAM" id="SSF51905">
    <property type="entry name" value="FAD/NAD(P)-binding domain"/>
    <property type="match status" value="1"/>
</dbReference>
<dbReference type="EMBL" id="UAQP01000005">
    <property type="protein sequence ID" value="SPU53471.1"/>
    <property type="molecule type" value="Genomic_DNA"/>
</dbReference>
<evidence type="ECO:0000256" key="3">
    <source>
        <dbReference type="ARBA" id="ARBA00022827"/>
    </source>
</evidence>
<comment type="similarity">
    <text evidence="1">Belongs to the class-I pyridine nucleotide-disulfide oxidoreductase family.</text>
</comment>
<feature type="binding site" evidence="4">
    <location>
        <position position="51"/>
    </location>
    <ligand>
        <name>FAD</name>
        <dbReference type="ChEBI" id="CHEBI:57692"/>
    </ligand>
</feature>
<gene>
    <name evidence="8" type="primary">merA</name>
    <name evidence="8" type="ORF">NCTC11166_01542</name>
</gene>
<comment type="cofactor">
    <cofactor evidence="4">
        <name>FAD</name>
        <dbReference type="ChEBI" id="CHEBI:57692"/>
    </cofactor>
    <text evidence="4">Binds 1 FAD per subunit.</text>
</comment>
<dbReference type="PRINTS" id="PR00411">
    <property type="entry name" value="PNDRDTASEI"/>
</dbReference>
<feature type="binding site" evidence="4">
    <location>
        <position position="303"/>
    </location>
    <ligand>
        <name>FAD</name>
        <dbReference type="ChEBI" id="CHEBI:57692"/>
    </ligand>
</feature>
<dbReference type="SUPFAM" id="SSF55424">
    <property type="entry name" value="FAD/NAD-linked reductases, dimerisation (C-terminal) domain"/>
    <property type="match status" value="1"/>
</dbReference>
<dbReference type="InterPro" id="IPR036188">
    <property type="entry name" value="FAD/NAD-bd_sf"/>
</dbReference>
<dbReference type="EC" id="1.16.1.1" evidence="8"/>
<evidence type="ECO:0000313" key="9">
    <source>
        <dbReference type="Proteomes" id="UP000251186"/>
    </source>
</evidence>
<dbReference type="RefSeq" id="WP_112862340.1">
    <property type="nucleotide sequence ID" value="NZ_UAQP01000005.1"/>
</dbReference>
<keyword evidence="2" id="KW-0285">Flavoprotein</keyword>
<keyword evidence="4" id="KW-0520">NAD</keyword>
<protein>
    <submittedName>
        <fullName evidence="8">Mercuric reductase</fullName>
        <ecNumber evidence="8">1.16.1.1</ecNumber>
    </submittedName>
</protein>
<evidence type="ECO:0000256" key="4">
    <source>
        <dbReference type="PIRSR" id="PIRSR000350-3"/>
    </source>
</evidence>
<keyword evidence="8" id="KW-0560">Oxidoreductase</keyword>
<dbReference type="PANTHER" id="PTHR43014">
    <property type="entry name" value="MERCURIC REDUCTASE"/>
    <property type="match status" value="1"/>
</dbReference>
<dbReference type="GO" id="GO:0016152">
    <property type="term" value="F:mercury (II) reductase (NADP+) activity"/>
    <property type="evidence" value="ECO:0007669"/>
    <property type="project" value="UniProtKB-EC"/>
</dbReference>
<feature type="disulfide bond" description="Redox-active" evidence="5">
    <location>
        <begin position="42"/>
        <end position="47"/>
    </location>
</feature>
<keyword evidence="4" id="KW-0547">Nucleotide-binding</keyword>
<dbReference type="AlphaFoldDB" id="A0A2X1CGQ7"/>
<evidence type="ECO:0000313" key="8">
    <source>
        <dbReference type="EMBL" id="SPU53471.1"/>
    </source>
</evidence>
<feature type="domain" description="FAD/NAD(P)-binding" evidence="7">
    <location>
        <begin position="5"/>
        <end position="318"/>
    </location>
</feature>
<feature type="binding site" evidence="4">
    <location>
        <position position="262"/>
    </location>
    <ligand>
        <name>NAD(+)</name>
        <dbReference type="ChEBI" id="CHEBI:57540"/>
    </ligand>
</feature>
<dbReference type="PIRSF" id="PIRSF000350">
    <property type="entry name" value="Mercury_reductase_MerA"/>
    <property type="match status" value="1"/>
</dbReference>
<dbReference type="InterPro" id="IPR016156">
    <property type="entry name" value="FAD/NAD-linked_Rdtase_dimer_sf"/>
</dbReference>
<dbReference type="Pfam" id="PF07992">
    <property type="entry name" value="Pyr_redox_2"/>
    <property type="match status" value="1"/>
</dbReference>
<reference evidence="8 9" key="1">
    <citation type="submission" date="2018-06" db="EMBL/GenBank/DDBJ databases">
        <authorList>
            <consortium name="Pathogen Informatics"/>
            <person name="Doyle S."/>
        </authorList>
    </citation>
    <scope>NUCLEOTIDE SEQUENCE [LARGE SCALE GENOMIC DNA]</scope>
    <source>
        <strain evidence="8 9">NCTC11166</strain>
    </source>
</reference>
<dbReference type="InterPro" id="IPR001100">
    <property type="entry name" value="Pyr_nuc-diS_OxRdtase"/>
</dbReference>
<evidence type="ECO:0000256" key="2">
    <source>
        <dbReference type="ARBA" id="ARBA00022630"/>
    </source>
</evidence>
<organism evidence="8 9">
    <name type="scientific">Brevundimonas vesicularis</name>
    <name type="common">Pseudomonas vesicularis</name>
    <dbReference type="NCBI Taxonomy" id="41276"/>
    <lineage>
        <taxon>Bacteria</taxon>
        <taxon>Pseudomonadati</taxon>
        <taxon>Pseudomonadota</taxon>
        <taxon>Alphaproteobacteria</taxon>
        <taxon>Caulobacterales</taxon>
        <taxon>Caulobacteraceae</taxon>
        <taxon>Brevundimonas</taxon>
    </lineage>
</organism>
<keyword evidence="3 4" id="KW-0274">FAD</keyword>
<dbReference type="GO" id="GO:0000166">
    <property type="term" value="F:nucleotide binding"/>
    <property type="evidence" value="ECO:0007669"/>
    <property type="project" value="UniProtKB-KW"/>
</dbReference>
<name>A0A2X1CGQ7_BREVE</name>
<sequence>MTKHYDLVVIGTGTAAMVGAMRVRAAGRSVAVVDFRPFGGTCALRGCDPKKMLISGANAVDHTWRMRGRGVAGDARIAWADLMAFKRGFTDPVPQKHQERYSERGIDTFHGRARLTGRNSLEVGEETLEFSNLLIAAGAEPRKLGIPGEEHLVTNEGFLELGDMPKRIVLVGGGYIAAEFSHIAARAGAEVVILQRGERLLPQFDPDVVGWLMESFRQLGVDVRLETTVQAVEQTRAGFRVHAQTKGKAVDVHADLVIHAAGRGPAIDDLDLDAAGVEHEGGRLKLNEFLQSVSNPAVYAAGDAAQVGPPLTPVSSHDAKVVAANILNGNSERPNYRGVPSVAFTIPPIAAVGLTEREAKDQGLLYRVKNQKASDWFTARAAAEPTFGFKVLVEEGTERVLGAHLVGPNVDEVINIFALAIRHGLTADDLKTTMFAYPTGASDVGYML</sequence>
<evidence type="ECO:0000256" key="1">
    <source>
        <dbReference type="ARBA" id="ARBA00007532"/>
    </source>
</evidence>
<dbReference type="Gene3D" id="3.30.390.30">
    <property type="match status" value="1"/>
</dbReference>
<dbReference type="InterPro" id="IPR023753">
    <property type="entry name" value="FAD/NAD-binding_dom"/>
</dbReference>
<evidence type="ECO:0000256" key="5">
    <source>
        <dbReference type="PIRSR" id="PIRSR000350-4"/>
    </source>
</evidence>
<dbReference type="Proteomes" id="UP000251186">
    <property type="component" value="Unassembled WGS sequence"/>
</dbReference>
<dbReference type="Pfam" id="PF02852">
    <property type="entry name" value="Pyr_redox_dim"/>
    <property type="match status" value="1"/>
</dbReference>